<evidence type="ECO:0000313" key="1">
    <source>
        <dbReference type="EMBL" id="KAI9511128.1"/>
    </source>
</evidence>
<protein>
    <submittedName>
        <fullName evidence="1">Ribosome biogenesis protein tsr1</fullName>
    </submittedName>
</protein>
<sequence>MSESFHHRPTLKQTNKPFKSRHATKASLKERSKGRVSRPAAKIVHASRAKAGAQAKVNRRNHAKQIQLQKRQSLLSAVRVFGGVDGAPRVVAVVPLCEDADSRAAVSALSKSLELPTQADQESVRKIKVERFKTSLQFVQLAYADFYATLDACKVADYVVFVLSPAVEVGAWGETILRTLQAQGLPDVVSVVASGHNIDPKARSGILKSLLSFMQYFFPEQSRVFDLNALSDQLSIVRVLSEGKPRDVRWRQGRSWLLAESVDWADGDLALTGVVRGTKLSPNRLVHLPNHGDFQVLKITSSPVGNAGSMTGEPTVLADPDPEDADSLVSTNDPDDMQNEQTWPTEEDMPGDPFRHPAEDAQLPDANPGTTPRAVRRVQKGTSEYQAAWIIDEDNEEDEGEQDDDEDAQNGSVEEPAEAPGHLEDEMEVETHNEEGVTFQDLGDEEENEQSVGFVLLRFVSHSAQRLESWRGRQREERDDREFPDEVDTPKDVPARIRFQRYRGLRSFRTSPWDPYENLPRDYARIFQFEDFKRTERAVRRRSEEEVGAIPVGTRVTVHLKGVPRDAAKWNTTRPLVAFSLLQHEHKKSVVHFAVQRNTEYGDSVRSKDPLILCVGPRRLLVKPVYSQYTQGGARGANNVHKFERYLRHGDTYVATIYGPILLGNQPCALLRETTNANAPSLVAMGSQLNADPTRINAKRIILSGHPLKIHKKTATIRYMFFNPEDVLYYKPIQLYTKYGRMGHIRESLGTHGYFKAHFDAPITQMDTVCMSLYKRVYPKWSELFVEEEGPDDSRISDAMEE</sequence>
<gene>
    <name evidence="1" type="ORF">F5148DRAFT_994141</name>
</gene>
<reference evidence="1" key="1">
    <citation type="submission" date="2021-03" db="EMBL/GenBank/DDBJ databases">
        <title>Evolutionary priming and transition to the ectomycorrhizal habit in an iconic lineage of mushroom-forming fungi: is preadaptation a requirement?</title>
        <authorList>
            <consortium name="DOE Joint Genome Institute"/>
            <person name="Looney B.P."/>
            <person name="Miyauchi S."/>
            <person name="Morin E."/>
            <person name="Drula E."/>
            <person name="Courty P.E."/>
            <person name="Chicoki N."/>
            <person name="Fauchery L."/>
            <person name="Kohler A."/>
            <person name="Kuo A."/>
            <person name="LaButti K."/>
            <person name="Pangilinan J."/>
            <person name="Lipzen A."/>
            <person name="Riley R."/>
            <person name="Andreopoulos W."/>
            <person name="He G."/>
            <person name="Johnson J."/>
            <person name="Barry K.W."/>
            <person name="Grigoriev I.V."/>
            <person name="Nagy L."/>
            <person name="Hibbett D."/>
            <person name="Henrissat B."/>
            <person name="Matheny P.B."/>
            <person name="Labbe J."/>
            <person name="Martin A.F."/>
        </authorList>
    </citation>
    <scope>NUCLEOTIDE SEQUENCE</scope>
    <source>
        <strain evidence="1">BPL698</strain>
    </source>
</reference>
<comment type="caution">
    <text evidence="1">The sequence shown here is derived from an EMBL/GenBank/DDBJ whole genome shotgun (WGS) entry which is preliminary data.</text>
</comment>
<accession>A0ACC0UHC4</accession>
<dbReference type="EMBL" id="JAGFNK010000026">
    <property type="protein sequence ID" value="KAI9511128.1"/>
    <property type="molecule type" value="Genomic_DNA"/>
</dbReference>
<keyword evidence="2" id="KW-1185">Reference proteome</keyword>
<dbReference type="Proteomes" id="UP001207468">
    <property type="component" value="Unassembled WGS sequence"/>
</dbReference>
<evidence type="ECO:0000313" key="2">
    <source>
        <dbReference type="Proteomes" id="UP001207468"/>
    </source>
</evidence>
<organism evidence="1 2">
    <name type="scientific">Russula earlei</name>
    <dbReference type="NCBI Taxonomy" id="71964"/>
    <lineage>
        <taxon>Eukaryota</taxon>
        <taxon>Fungi</taxon>
        <taxon>Dikarya</taxon>
        <taxon>Basidiomycota</taxon>
        <taxon>Agaricomycotina</taxon>
        <taxon>Agaricomycetes</taxon>
        <taxon>Russulales</taxon>
        <taxon>Russulaceae</taxon>
        <taxon>Russula</taxon>
    </lineage>
</organism>
<proteinExistence type="predicted"/>
<name>A0ACC0UHC4_9AGAM</name>